<accession>A0AAW0BVU0</accession>
<feature type="compositionally biased region" description="Low complexity" evidence="1">
    <location>
        <begin position="239"/>
        <end position="250"/>
    </location>
</feature>
<feature type="region of interest" description="Disordered" evidence="1">
    <location>
        <begin position="516"/>
        <end position="547"/>
    </location>
</feature>
<keyword evidence="3" id="KW-1185">Reference proteome</keyword>
<dbReference type="EMBL" id="JAYKXP010000073">
    <property type="protein sequence ID" value="KAK7030931.1"/>
    <property type="molecule type" value="Genomic_DNA"/>
</dbReference>
<comment type="caution">
    <text evidence="2">The sequence shown here is derived from an EMBL/GenBank/DDBJ whole genome shotgun (WGS) entry which is preliminary data.</text>
</comment>
<feature type="compositionally biased region" description="Polar residues" evidence="1">
    <location>
        <begin position="35"/>
        <end position="48"/>
    </location>
</feature>
<dbReference type="AlphaFoldDB" id="A0AAW0BVU0"/>
<feature type="region of interest" description="Disordered" evidence="1">
    <location>
        <begin position="238"/>
        <end position="261"/>
    </location>
</feature>
<feature type="compositionally biased region" description="Low complexity" evidence="1">
    <location>
        <begin position="1"/>
        <end position="17"/>
    </location>
</feature>
<feature type="compositionally biased region" description="Acidic residues" evidence="1">
    <location>
        <begin position="522"/>
        <end position="532"/>
    </location>
</feature>
<reference evidence="2 3" key="1">
    <citation type="submission" date="2024-01" db="EMBL/GenBank/DDBJ databases">
        <title>A draft genome for a cacao thread blight-causing isolate of Paramarasmius palmivorus.</title>
        <authorList>
            <person name="Baruah I.K."/>
            <person name="Bukari Y."/>
            <person name="Amoako-Attah I."/>
            <person name="Meinhardt L.W."/>
            <person name="Bailey B.A."/>
            <person name="Cohen S.P."/>
        </authorList>
    </citation>
    <scope>NUCLEOTIDE SEQUENCE [LARGE SCALE GENOMIC DNA]</scope>
    <source>
        <strain evidence="2 3">GH-12</strain>
    </source>
</reference>
<name>A0AAW0BVU0_9AGAR</name>
<feature type="region of interest" description="Disordered" evidence="1">
    <location>
        <begin position="283"/>
        <end position="311"/>
    </location>
</feature>
<organism evidence="2 3">
    <name type="scientific">Paramarasmius palmivorus</name>
    <dbReference type="NCBI Taxonomy" id="297713"/>
    <lineage>
        <taxon>Eukaryota</taxon>
        <taxon>Fungi</taxon>
        <taxon>Dikarya</taxon>
        <taxon>Basidiomycota</taxon>
        <taxon>Agaricomycotina</taxon>
        <taxon>Agaricomycetes</taxon>
        <taxon>Agaricomycetidae</taxon>
        <taxon>Agaricales</taxon>
        <taxon>Marasmiineae</taxon>
        <taxon>Marasmiaceae</taxon>
        <taxon>Paramarasmius</taxon>
    </lineage>
</organism>
<feature type="compositionally biased region" description="Polar residues" evidence="1">
    <location>
        <begin position="251"/>
        <end position="261"/>
    </location>
</feature>
<evidence type="ECO:0000313" key="2">
    <source>
        <dbReference type="EMBL" id="KAK7030931.1"/>
    </source>
</evidence>
<dbReference type="Proteomes" id="UP001383192">
    <property type="component" value="Unassembled WGS sequence"/>
</dbReference>
<evidence type="ECO:0000313" key="3">
    <source>
        <dbReference type="Proteomes" id="UP001383192"/>
    </source>
</evidence>
<evidence type="ECO:0000256" key="1">
    <source>
        <dbReference type="SAM" id="MobiDB-lite"/>
    </source>
</evidence>
<gene>
    <name evidence="2" type="ORF">VNI00_013877</name>
</gene>
<proteinExistence type="predicted"/>
<protein>
    <submittedName>
        <fullName evidence="2">Uncharacterized protein</fullName>
    </submittedName>
</protein>
<sequence length="643" mass="71082">MDTPTDGPSTSTSMPGGLYPGEESPLPTQRKRTADTTAEGSSKSNTSVDRSDHDPTAGPTLGKSQAWIPQKIRAIAGPNQVELDEERAARKVLQQQVTELRSLLANAQEASAAHGSENALLQRTISEMQISAANREQELLRNQEDLEQLEVTAAILTRDKELLSEQIHRALEEKTNAVRFAMHSRGFNLEQAARQEQALSSLQQEKESQNALINSLRTERDDALREKAEYETEIQSIRNAAPAVASPNPSTSQNASSVGESATNQLNISRIIEETVAKCIAAQTSQDGPASPRRSTARRPTKPGSVAHTAEVKRQALASVDGKEAVWKDLLRGVFRTATGSPAISKFEHYNPVDQATAELFAEGKGPGPEGGNKFRLYFGDGWRGAAWNRAIISNMYPLVVAAHAESRVGGSCMSALGVEACVWGFITQARTSWKSFKPRVHESGSRYETETEAVSRARIYNIQRTTNIKYTNRKYAKFQERRKAVGELLQDATAPMDKSKWQLVKSALDAMNADAMSSDNTDTESESDSGQDEPRPPPRLQTTVPHYRHRVLSDIFHDLDTSQKKLLAKKARRAGKRYIPKPTRPRDRTGVVSERTVARQLPRSLYDPQFLSTLNPREKEEVGVKDEPVPHFDQWIALQTVG</sequence>
<feature type="region of interest" description="Disordered" evidence="1">
    <location>
        <begin position="1"/>
        <end position="65"/>
    </location>
</feature>